<feature type="region of interest" description="Disordered" evidence="7">
    <location>
        <begin position="861"/>
        <end position="883"/>
    </location>
</feature>
<dbReference type="NCBIfam" id="TIGR02168">
    <property type="entry name" value="SMC_prok_B"/>
    <property type="match status" value="1"/>
</dbReference>
<protein>
    <recommendedName>
        <fullName evidence="6">Chromosome partition protein Smc</fullName>
    </recommendedName>
</protein>
<evidence type="ECO:0000256" key="7">
    <source>
        <dbReference type="SAM" id="MobiDB-lite"/>
    </source>
</evidence>
<keyword evidence="3 6" id="KW-0067">ATP-binding</keyword>
<evidence type="ECO:0000256" key="1">
    <source>
        <dbReference type="ARBA" id="ARBA00022490"/>
    </source>
</evidence>
<dbReference type="Pfam" id="PF06470">
    <property type="entry name" value="SMC_hinge"/>
    <property type="match status" value="1"/>
</dbReference>
<dbReference type="EMBL" id="JACCCU010000001">
    <property type="protein sequence ID" value="NYF90349.1"/>
    <property type="molecule type" value="Genomic_DNA"/>
</dbReference>
<dbReference type="GO" id="GO:0016887">
    <property type="term" value="F:ATP hydrolysis activity"/>
    <property type="evidence" value="ECO:0007669"/>
    <property type="project" value="InterPro"/>
</dbReference>
<feature type="compositionally biased region" description="Basic and acidic residues" evidence="7">
    <location>
        <begin position="862"/>
        <end position="874"/>
    </location>
</feature>
<keyword evidence="4 6" id="KW-0175">Coiled coil</keyword>
<comment type="caution">
    <text evidence="9">The sequence shown here is derived from an EMBL/GenBank/DDBJ whole genome shotgun (WGS) entry which is preliminary data.</text>
</comment>
<dbReference type="SMART" id="SM00968">
    <property type="entry name" value="SMC_hinge"/>
    <property type="match status" value="1"/>
</dbReference>
<dbReference type="Pfam" id="PF02463">
    <property type="entry name" value="SMC_N"/>
    <property type="match status" value="2"/>
</dbReference>
<dbReference type="PANTHER" id="PTHR43977">
    <property type="entry name" value="STRUCTURAL MAINTENANCE OF CHROMOSOMES PROTEIN 3"/>
    <property type="match status" value="1"/>
</dbReference>
<keyword evidence="1 6" id="KW-0963">Cytoplasm</keyword>
<comment type="function">
    <text evidence="6">Required for chromosome condensation and partitioning.</text>
</comment>
<evidence type="ECO:0000256" key="5">
    <source>
        <dbReference type="ARBA" id="ARBA00023125"/>
    </source>
</evidence>
<comment type="similarity">
    <text evidence="6">Belongs to the SMC family.</text>
</comment>
<keyword evidence="2 6" id="KW-0547">Nucleotide-binding</keyword>
<keyword evidence="5 6" id="KW-0238">DNA-binding</keyword>
<evidence type="ECO:0000256" key="3">
    <source>
        <dbReference type="ARBA" id="ARBA00022840"/>
    </source>
</evidence>
<evidence type="ECO:0000256" key="2">
    <source>
        <dbReference type="ARBA" id="ARBA00022741"/>
    </source>
</evidence>
<dbReference type="GO" id="GO:0007062">
    <property type="term" value="P:sister chromatid cohesion"/>
    <property type="evidence" value="ECO:0007669"/>
    <property type="project" value="InterPro"/>
</dbReference>
<evidence type="ECO:0000313" key="10">
    <source>
        <dbReference type="Proteomes" id="UP000564385"/>
    </source>
</evidence>
<dbReference type="GO" id="GO:0005524">
    <property type="term" value="F:ATP binding"/>
    <property type="evidence" value="ECO:0007669"/>
    <property type="project" value="UniProtKB-UniRule"/>
</dbReference>
<evidence type="ECO:0000256" key="6">
    <source>
        <dbReference type="HAMAP-Rule" id="MF_01894"/>
    </source>
</evidence>
<dbReference type="GO" id="GO:0003677">
    <property type="term" value="F:DNA binding"/>
    <property type="evidence" value="ECO:0007669"/>
    <property type="project" value="UniProtKB-UniRule"/>
</dbReference>
<comment type="caution">
    <text evidence="6">Lacks conserved residue(s) required for the propagation of feature annotation.</text>
</comment>
<comment type="domain">
    <text evidence="6">Contains large globular domains required for ATP hydrolysis at each terminus and a third globular domain forming a flexible hinge near the middle of the molecule. These domains are separated by coiled-coil structures.</text>
</comment>
<dbReference type="InterPro" id="IPR003395">
    <property type="entry name" value="RecF/RecN/SMC_N"/>
</dbReference>
<dbReference type="PIRSF" id="PIRSF005719">
    <property type="entry name" value="SMC"/>
    <property type="match status" value="1"/>
</dbReference>
<dbReference type="InterPro" id="IPR024704">
    <property type="entry name" value="SMC"/>
</dbReference>
<feature type="region of interest" description="Disordered" evidence="7">
    <location>
        <begin position="484"/>
        <end position="522"/>
    </location>
</feature>
<dbReference type="InterPro" id="IPR036277">
    <property type="entry name" value="SMC_hinge_sf"/>
</dbReference>
<dbReference type="Gene3D" id="1.20.1060.20">
    <property type="match status" value="1"/>
</dbReference>
<evidence type="ECO:0000259" key="8">
    <source>
        <dbReference type="SMART" id="SM00968"/>
    </source>
</evidence>
<dbReference type="InterPro" id="IPR011890">
    <property type="entry name" value="SMC_prok"/>
</dbReference>
<dbReference type="InterPro" id="IPR010935">
    <property type="entry name" value="SMC_hinge"/>
</dbReference>
<gene>
    <name evidence="6" type="primary">smc</name>
    <name evidence="9" type="ORF">HDF08_002416</name>
</gene>
<dbReference type="GO" id="GO:0005694">
    <property type="term" value="C:chromosome"/>
    <property type="evidence" value="ECO:0007669"/>
    <property type="project" value="InterPro"/>
</dbReference>
<dbReference type="Gene3D" id="3.40.50.300">
    <property type="entry name" value="P-loop containing nucleotide triphosphate hydrolases"/>
    <property type="match status" value="2"/>
</dbReference>
<dbReference type="Proteomes" id="UP000564385">
    <property type="component" value="Unassembled WGS sequence"/>
</dbReference>
<feature type="coiled-coil region" evidence="6">
    <location>
        <begin position="301"/>
        <end position="335"/>
    </location>
</feature>
<reference evidence="9 10" key="1">
    <citation type="submission" date="2020-07" db="EMBL/GenBank/DDBJ databases">
        <title>Genomic Encyclopedia of Type Strains, Phase IV (KMG-V): Genome sequencing to study the core and pangenomes of soil and plant-associated prokaryotes.</title>
        <authorList>
            <person name="Whitman W."/>
        </authorList>
    </citation>
    <scope>NUCLEOTIDE SEQUENCE [LARGE SCALE GENOMIC DNA]</scope>
    <source>
        <strain evidence="9 10">M8UP22</strain>
    </source>
</reference>
<evidence type="ECO:0000256" key="4">
    <source>
        <dbReference type="ARBA" id="ARBA00023054"/>
    </source>
</evidence>
<feature type="binding site" evidence="6">
    <location>
        <begin position="80"/>
        <end position="87"/>
    </location>
    <ligand>
        <name>ATP</name>
        <dbReference type="ChEBI" id="CHEBI:30616"/>
    </ligand>
</feature>
<dbReference type="HAMAP" id="MF_01894">
    <property type="entry name" value="Smc_prok"/>
    <property type="match status" value="1"/>
</dbReference>
<organism evidence="9 10">
    <name type="scientific">Tunturiibacter lichenicola</name>
    <dbReference type="NCBI Taxonomy" id="2051959"/>
    <lineage>
        <taxon>Bacteria</taxon>
        <taxon>Pseudomonadati</taxon>
        <taxon>Acidobacteriota</taxon>
        <taxon>Terriglobia</taxon>
        <taxon>Terriglobales</taxon>
        <taxon>Acidobacteriaceae</taxon>
        <taxon>Tunturiibacter</taxon>
    </lineage>
</organism>
<sequence>MVFRPSYPQQVVLYPLIPYTTAATVEVVLSTGASSGSLAVRPAEVHLLKLKKVQILGFKSFCDRTEVQLSGEGIAAIVGPNGCGKSNISDAITWVLGEQSAKSLRGLKMEDVIFAGTRDRKPTGMAEVSLTLVDPEVYDGASLQDDPEIVIDESLPTDWDETTLRQLRAEETEEAVAEAQPGTVIEGEAKGPHVVPSPAEADAAAELANPNNVVLKIRRRKFGRAPVRAGELTITRRLFRSGDSEYLLNGKICRLRDIQDIFMGTGLGGESYAIIGQERIGQLLSAKPHDRRSIIEEAAGITRFKTKKRLAELRLESARQNLARVNDIFDEVTRQMTTLKRQAAKAERYGALRDELRTRLRVVLASRMSQLDIEQAATTGKISALATQIDTQAATVEAMDAEHTEGVNSGYSLDQQIREAGAQANQSAVELERISARSASNADRITELTNRLATGSDDLAQAREQLSSLTAELEEHRNFLNNATAESTSSREAAQSHQAQAQEAARAVASAEQQTEQNRRSTMQLVQRIAQTRNEEAQAAAALAGLDREAERLLSESEIARQELETLGLQRGQVKLSFESVTERLKRLEVEIVELRLQIEASRNEESESKRHGDQLRGEAATLAGRRTSLEALIREHSYSTDTVRNLFKTDAYKQNSDGMAAVGTLADFLEVDGKYENVVDEFLRDELNYVVVKSWDAANAGMHLLQTDVTGRATFLVHPNDSQANFAFAEGMPSIAQTNIDEIEGVIPLKECVRVLDGFGKSLEVILPKLREGFVAPDSYTARSLALSNPQAFFLSPTGETFHNVTVTSGRPRTQGPLALKRELAEVQQKLEKTEQELIQTDRSTIELQHQIAALQSAIEGKTHERRDAERESANSGAALRQMESEVARIERRLQDWALTNERNREARNQKADLISRRQQEATAFENERSTLEASLTALQEQLEELRRRREELQQGAAAASAALAGLEERRRNAAANFEQTTRLHNGQSQRIQQLDQQLASAGAEKLRREEETATLAIQQAELSEVRANAVAQGARLTEEAHALRASMAELDARLRTLRHETEALREQRAALTARAAKLASDIEHIDATCLNDLGAEAITLREDHTIARIEGDDLHVQEDESRTLKQKLEAMGPVNMMALDEYNETATRHSFLETQRKDLLDSIENTQASIKEIDDVSRLKFDEAFKVINDNFSVTFTKLFGGGQAFMKLTDAENSNESGIDIVASPPGKKLQNILLLSGGEKALTALSLLVGIFQFQPAPFCILDEVDAPLDETNVGRFAKLIHEMSATTQFVVITHSKRTMSQADVIYGVTMQEPGVSKIVSVNLNRREVPDNRRAVA</sequence>
<proteinExistence type="inferred from homology"/>
<comment type="subunit">
    <text evidence="6">Homodimer.</text>
</comment>
<name>A0A852VH22_9BACT</name>
<dbReference type="SUPFAM" id="SSF75553">
    <property type="entry name" value="Smc hinge domain"/>
    <property type="match status" value="1"/>
</dbReference>
<dbReference type="GO" id="GO:0007059">
    <property type="term" value="P:chromosome segregation"/>
    <property type="evidence" value="ECO:0007669"/>
    <property type="project" value="UniProtKB-UniRule"/>
</dbReference>
<dbReference type="InterPro" id="IPR027417">
    <property type="entry name" value="P-loop_NTPase"/>
</dbReference>
<dbReference type="GO" id="GO:0006260">
    <property type="term" value="P:DNA replication"/>
    <property type="evidence" value="ECO:0007669"/>
    <property type="project" value="UniProtKB-UniRule"/>
</dbReference>
<dbReference type="SUPFAM" id="SSF52540">
    <property type="entry name" value="P-loop containing nucleoside triphosphate hydrolases"/>
    <property type="match status" value="1"/>
</dbReference>
<dbReference type="GO" id="GO:0030261">
    <property type="term" value="P:chromosome condensation"/>
    <property type="evidence" value="ECO:0007669"/>
    <property type="project" value="InterPro"/>
</dbReference>
<feature type="domain" description="SMC hinge" evidence="8">
    <location>
        <begin position="660"/>
        <end position="787"/>
    </location>
</feature>
<evidence type="ECO:0000313" key="9">
    <source>
        <dbReference type="EMBL" id="NYF90349.1"/>
    </source>
</evidence>
<feature type="compositionally biased region" description="Low complexity" evidence="7">
    <location>
        <begin position="484"/>
        <end position="514"/>
    </location>
</feature>
<dbReference type="GO" id="GO:0005737">
    <property type="term" value="C:cytoplasm"/>
    <property type="evidence" value="ECO:0007669"/>
    <property type="project" value="UniProtKB-SubCell"/>
</dbReference>
<accession>A0A852VH22</accession>
<dbReference type="CDD" id="cd03278">
    <property type="entry name" value="ABC_SMC_barmotin"/>
    <property type="match status" value="1"/>
</dbReference>
<comment type="subcellular location">
    <subcellularLocation>
        <location evidence="6">Cytoplasm</location>
    </subcellularLocation>
</comment>